<organism evidence="1 2">
    <name type="scientific">Oxobacter pfennigii</name>
    <dbReference type="NCBI Taxonomy" id="36849"/>
    <lineage>
        <taxon>Bacteria</taxon>
        <taxon>Bacillati</taxon>
        <taxon>Bacillota</taxon>
        <taxon>Clostridia</taxon>
        <taxon>Eubacteriales</taxon>
        <taxon>Clostridiaceae</taxon>
        <taxon>Oxobacter</taxon>
    </lineage>
</organism>
<dbReference type="EMBL" id="LKET01000045">
    <property type="protein sequence ID" value="KPU43001.1"/>
    <property type="molecule type" value="Genomic_DNA"/>
</dbReference>
<dbReference type="STRING" id="36849.OXPF_34320"/>
<dbReference type="Proteomes" id="UP000050326">
    <property type="component" value="Unassembled WGS sequence"/>
</dbReference>
<proteinExistence type="predicted"/>
<evidence type="ECO:0000313" key="2">
    <source>
        <dbReference type="Proteomes" id="UP000050326"/>
    </source>
</evidence>
<dbReference type="AlphaFoldDB" id="A0A0P8W341"/>
<sequence length="67" mass="7360">MLSAPTAKRNIMFLDRAALMILQKNPRIGTLSKLPVDPKLSAACDAGTIELFNGSWLVNMIKMIESI</sequence>
<accession>A0A0P8W341</accession>
<comment type="caution">
    <text evidence="1">The sequence shown here is derived from an EMBL/GenBank/DDBJ whole genome shotgun (WGS) entry which is preliminary data.</text>
</comment>
<evidence type="ECO:0000313" key="1">
    <source>
        <dbReference type="EMBL" id="KPU43001.1"/>
    </source>
</evidence>
<reference evidence="1 2" key="1">
    <citation type="submission" date="2015-09" db="EMBL/GenBank/DDBJ databases">
        <title>Genome sequence of Oxobacter pfennigii DSM 3222.</title>
        <authorList>
            <person name="Poehlein A."/>
            <person name="Bengelsdorf F.R."/>
            <person name="Schiel-Bengelsdorf B."/>
            <person name="Duerre P."/>
            <person name="Daniel R."/>
        </authorList>
    </citation>
    <scope>NUCLEOTIDE SEQUENCE [LARGE SCALE GENOMIC DNA]</scope>
    <source>
        <strain evidence="1 2">DSM 3222</strain>
    </source>
</reference>
<name>A0A0P8W341_9CLOT</name>
<keyword evidence="2" id="KW-1185">Reference proteome</keyword>
<protein>
    <submittedName>
        <fullName evidence="1">Uncharacterized protein</fullName>
    </submittedName>
</protein>
<gene>
    <name evidence="1" type="ORF">OXPF_34320</name>
</gene>